<dbReference type="Proteomes" id="UP001595846">
    <property type="component" value="Unassembled WGS sequence"/>
</dbReference>
<dbReference type="Gene3D" id="3.90.1200.10">
    <property type="match status" value="1"/>
</dbReference>
<dbReference type="SUPFAM" id="SSF56112">
    <property type="entry name" value="Protein kinase-like (PK-like)"/>
    <property type="match status" value="1"/>
</dbReference>
<dbReference type="GeneID" id="73903642"/>
<dbReference type="RefSeq" id="WP_256530933.1">
    <property type="nucleotide sequence ID" value="NZ_CP101824.1"/>
</dbReference>
<dbReference type="Gene3D" id="3.40.50.150">
    <property type="entry name" value="Vaccinia Virus protein VP39"/>
    <property type="match status" value="1"/>
</dbReference>
<dbReference type="InterPro" id="IPR041698">
    <property type="entry name" value="Methyltransf_25"/>
</dbReference>
<dbReference type="InterPro" id="IPR011009">
    <property type="entry name" value="Kinase-like_dom_sf"/>
</dbReference>
<dbReference type="AlphaFoldDB" id="A0ABD5NNL5"/>
<keyword evidence="4" id="KW-1185">Reference proteome</keyword>
<dbReference type="SUPFAM" id="SSF53335">
    <property type="entry name" value="S-adenosyl-L-methionine-dependent methyltransferases"/>
    <property type="match status" value="1"/>
</dbReference>
<protein>
    <submittedName>
        <fullName evidence="3">Phosphotransferase</fullName>
    </submittedName>
</protein>
<accession>A0ABD5NNL5</accession>
<proteinExistence type="predicted"/>
<sequence length="615" mass="67498">MDDEECLVCGRHVSSRGGVPSTTTVVEPDPRAEQLRELAGLEIDDTIAPVFAAHQVGRLDDEVVDRFFTRRTVGWRVLLEPYCAGRALVVGTHDESVALSVAEAMDSVWVADTSVASLQATAAVASAEGTDVEPLHATVVDLPFPDGAFDLVVLQCPASELPKYLSEVSNRLAPDGRLALVVDGWIRELGLTALLGLAPSQRDGLGTRIAASIDAIPARVTRALDRHGLAVERTYGLLSRGRHENELAFDAESDDVLPWLLGEFDATADRTGFGVLRRLVRIGRRTRTVAQTFPRYLFVCGRSPVATRPDAPVTDVVSVAGKNRTSVLELDEGILAAVRKIPNSRRHAAANEAADRATRTASSVSSVSATIPNARTRTTVFGPERVERPVDGRPLDSVLSRDPERFERILDVAFDWLQRLHLGTQSGVVRKEPADVVSDLALDRLGLTDPPGVDRPIELPQVLTHGDYFGSNIYVDTETDDWEVTGVIDWEWASVEGIPIVDAGFVALQSATSLWDGFETGFARLFLDRNPYSSVVYEDLAEYGVTIGVDARAMATYLAIGYVERVRTEGQLNGRLDIEWDARIRNVWDHRETIERRIRTCSGGIESPKRPRRRR</sequence>
<reference evidence="3 4" key="1">
    <citation type="journal article" date="2019" name="Int. J. Syst. Evol. Microbiol.">
        <title>The Global Catalogue of Microorganisms (GCM) 10K type strain sequencing project: providing services to taxonomists for standard genome sequencing and annotation.</title>
        <authorList>
            <consortium name="The Broad Institute Genomics Platform"/>
            <consortium name="The Broad Institute Genome Sequencing Center for Infectious Disease"/>
            <person name="Wu L."/>
            <person name="Ma J."/>
        </authorList>
    </citation>
    <scope>NUCLEOTIDE SEQUENCE [LARGE SCALE GENOMIC DNA]</scope>
    <source>
        <strain evidence="3 4">IBRC-M 10256</strain>
    </source>
</reference>
<evidence type="ECO:0000313" key="3">
    <source>
        <dbReference type="EMBL" id="MFC3958592.1"/>
    </source>
</evidence>
<comment type="caution">
    <text evidence="3">The sequence shown here is derived from an EMBL/GenBank/DDBJ whole genome shotgun (WGS) entry which is preliminary data.</text>
</comment>
<dbReference type="InterPro" id="IPR002575">
    <property type="entry name" value="Aminoglycoside_PTrfase"/>
</dbReference>
<dbReference type="EMBL" id="JBHSAQ010000006">
    <property type="protein sequence ID" value="MFC3958592.1"/>
    <property type="molecule type" value="Genomic_DNA"/>
</dbReference>
<dbReference type="Pfam" id="PF13649">
    <property type="entry name" value="Methyltransf_25"/>
    <property type="match status" value="1"/>
</dbReference>
<organism evidence="3 4">
    <name type="scientific">Halovivax cerinus</name>
    <dbReference type="NCBI Taxonomy" id="1487865"/>
    <lineage>
        <taxon>Archaea</taxon>
        <taxon>Methanobacteriati</taxon>
        <taxon>Methanobacteriota</taxon>
        <taxon>Stenosarchaea group</taxon>
        <taxon>Halobacteria</taxon>
        <taxon>Halobacteriales</taxon>
        <taxon>Natrialbaceae</taxon>
        <taxon>Halovivax</taxon>
    </lineage>
</organism>
<feature type="domain" description="Aminoglycoside phosphotransferase" evidence="1">
    <location>
        <begin position="425"/>
        <end position="523"/>
    </location>
</feature>
<name>A0ABD5NNL5_9EURY</name>
<evidence type="ECO:0000259" key="1">
    <source>
        <dbReference type="Pfam" id="PF01636"/>
    </source>
</evidence>
<evidence type="ECO:0000313" key="4">
    <source>
        <dbReference type="Proteomes" id="UP001595846"/>
    </source>
</evidence>
<dbReference type="InterPro" id="IPR029063">
    <property type="entry name" value="SAM-dependent_MTases_sf"/>
</dbReference>
<dbReference type="Pfam" id="PF01636">
    <property type="entry name" value="APH"/>
    <property type="match status" value="1"/>
</dbReference>
<evidence type="ECO:0000259" key="2">
    <source>
        <dbReference type="Pfam" id="PF13649"/>
    </source>
</evidence>
<gene>
    <name evidence="3" type="ORF">ACFOUR_09460</name>
</gene>
<feature type="domain" description="Methyltransferase" evidence="2">
    <location>
        <begin position="96"/>
        <end position="176"/>
    </location>
</feature>